<evidence type="ECO:0000256" key="1">
    <source>
        <dbReference type="ARBA" id="ARBA00005254"/>
    </source>
</evidence>
<dbReference type="AlphaFoldDB" id="A0A563DU69"/>
<evidence type="ECO:0000313" key="3">
    <source>
        <dbReference type="Proteomes" id="UP000320244"/>
    </source>
</evidence>
<dbReference type="GO" id="GO:0003824">
    <property type="term" value="F:catalytic activity"/>
    <property type="evidence" value="ECO:0007669"/>
    <property type="project" value="UniProtKB-ARBA"/>
</dbReference>
<protein>
    <submittedName>
        <fullName evidence="2">Enoyl-CoA hydratase</fullName>
    </submittedName>
</protein>
<dbReference type="EMBL" id="VCQV01000036">
    <property type="protein sequence ID" value="TWP33726.1"/>
    <property type="molecule type" value="Genomic_DNA"/>
</dbReference>
<dbReference type="InterPro" id="IPR001753">
    <property type="entry name" value="Enoyl-CoA_hydra/iso"/>
</dbReference>
<name>A0A563DU69_9MICO</name>
<dbReference type="RefSeq" id="WP_146319794.1">
    <property type="nucleotide sequence ID" value="NZ_VCQV01000036.1"/>
</dbReference>
<dbReference type="InterPro" id="IPR014748">
    <property type="entry name" value="Enoyl-CoA_hydra_C"/>
</dbReference>
<dbReference type="Pfam" id="PF00378">
    <property type="entry name" value="ECH_1"/>
    <property type="match status" value="1"/>
</dbReference>
<dbReference type="SUPFAM" id="SSF52096">
    <property type="entry name" value="ClpP/crotonase"/>
    <property type="match status" value="1"/>
</dbReference>
<comment type="caution">
    <text evidence="2">The sequence shown here is derived from an EMBL/GenBank/DDBJ whole genome shotgun (WGS) entry which is preliminary data.</text>
</comment>
<comment type="similarity">
    <text evidence="1">Belongs to the enoyl-CoA hydratase/isomerase family.</text>
</comment>
<dbReference type="CDD" id="cd06558">
    <property type="entry name" value="crotonase-like"/>
    <property type="match status" value="1"/>
</dbReference>
<dbReference type="Gene3D" id="1.10.12.10">
    <property type="entry name" value="Lyase 2-enoyl-coa Hydratase, Chain A, domain 2"/>
    <property type="match status" value="1"/>
</dbReference>
<dbReference type="OrthoDB" id="8452484at2"/>
<dbReference type="Proteomes" id="UP000320244">
    <property type="component" value="Unassembled WGS sequence"/>
</dbReference>
<evidence type="ECO:0000313" key="2">
    <source>
        <dbReference type="EMBL" id="TWP33726.1"/>
    </source>
</evidence>
<dbReference type="PANTHER" id="PTHR43459:SF1">
    <property type="entry name" value="EG:BACN32G11.4 PROTEIN"/>
    <property type="match status" value="1"/>
</dbReference>
<dbReference type="InterPro" id="IPR029045">
    <property type="entry name" value="ClpP/crotonase-like_dom_sf"/>
</dbReference>
<sequence>MPDEQSTPVTTEVTDGVATVRLNRPDAMNSLNNATKEALLTALQRVAEDQTVRCVVLTGTGRAFCVGQDLKEHVGLLEQGADALFTTVPEHYNPIVTLLSTMNKPVIAAVNGVAAGAGASFAFAADLRIVADTAGFNLAFSGIALSCDSGSSWWLPRIVGVAKAKELLLMPRTVPADEALSIGMASQVVPADELEATVQTIATRLAAGPTVAFGSIRRAVAYSAGHDLAASLEHEASLMNLTGSTQDHQLAVDAFLAKEKPAFTGR</sequence>
<reference evidence="2 3" key="2">
    <citation type="submission" date="2019-08" db="EMBL/GenBank/DDBJ databases">
        <title>Jejuicoccus antrihumi gen. nov., sp. nov., a new member of the family Dermacoccaceae isolated from a cave.</title>
        <authorList>
            <person name="Schumann P."/>
            <person name="Kim I.S."/>
        </authorList>
    </citation>
    <scope>NUCLEOTIDE SEQUENCE [LARGE SCALE GENOMIC DNA]</scope>
    <source>
        <strain evidence="2 3">C5-26</strain>
    </source>
</reference>
<proteinExistence type="inferred from homology"/>
<organism evidence="2 3">
    <name type="scientific">Leekyejoonella antrihumi</name>
    <dbReference type="NCBI Taxonomy" id="1660198"/>
    <lineage>
        <taxon>Bacteria</taxon>
        <taxon>Bacillati</taxon>
        <taxon>Actinomycetota</taxon>
        <taxon>Actinomycetes</taxon>
        <taxon>Micrococcales</taxon>
        <taxon>Dermacoccaceae</taxon>
        <taxon>Leekyejoonella</taxon>
    </lineage>
</organism>
<gene>
    <name evidence="2" type="ORF">FGL98_20005</name>
</gene>
<accession>A0A563DU69</accession>
<reference evidence="2 3" key="1">
    <citation type="submission" date="2019-05" db="EMBL/GenBank/DDBJ databases">
        <authorList>
            <person name="Lee S.D."/>
        </authorList>
    </citation>
    <scope>NUCLEOTIDE SEQUENCE [LARGE SCALE GENOMIC DNA]</scope>
    <source>
        <strain evidence="2 3">C5-26</strain>
    </source>
</reference>
<dbReference type="Gene3D" id="3.90.226.10">
    <property type="entry name" value="2-enoyl-CoA Hydratase, Chain A, domain 1"/>
    <property type="match status" value="1"/>
</dbReference>
<keyword evidence="3" id="KW-1185">Reference proteome</keyword>
<dbReference type="PANTHER" id="PTHR43459">
    <property type="entry name" value="ENOYL-COA HYDRATASE"/>
    <property type="match status" value="1"/>
</dbReference>